<dbReference type="AlphaFoldDB" id="A0A6L6XRE9"/>
<protein>
    <submittedName>
        <fullName evidence="7">Uncharacterized protein</fullName>
    </submittedName>
</protein>
<feature type="transmembrane region" description="Helical" evidence="6">
    <location>
        <begin position="138"/>
        <end position="160"/>
    </location>
</feature>
<feature type="transmembrane region" description="Helical" evidence="6">
    <location>
        <begin position="235"/>
        <end position="258"/>
    </location>
</feature>
<reference evidence="7 8" key="1">
    <citation type="submission" date="2019-12" db="EMBL/GenBank/DDBJ databases">
        <authorList>
            <person name="Huq M.A."/>
        </authorList>
    </citation>
    <scope>NUCLEOTIDE SEQUENCE [LARGE SCALE GENOMIC DNA]</scope>
    <source>
        <strain evidence="7 8">MAH-18</strain>
    </source>
</reference>
<evidence type="ECO:0000313" key="8">
    <source>
        <dbReference type="Proteomes" id="UP000473525"/>
    </source>
</evidence>
<proteinExistence type="predicted"/>
<comment type="caution">
    <text evidence="7">The sequence shown here is derived from an EMBL/GenBank/DDBJ whole genome shotgun (WGS) entry which is preliminary data.</text>
</comment>
<dbReference type="RefSeq" id="WP_157342789.1">
    <property type="nucleotide sequence ID" value="NZ_WSEK01000004.1"/>
</dbReference>
<dbReference type="GO" id="GO:0005886">
    <property type="term" value="C:plasma membrane"/>
    <property type="evidence" value="ECO:0007669"/>
    <property type="project" value="UniProtKB-SubCell"/>
</dbReference>
<feature type="transmembrane region" description="Helical" evidence="6">
    <location>
        <begin position="172"/>
        <end position="191"/>
    </location>
</feature>
<feature type="transmembrane region" description="Helical" evidence="6">
    <location>
        <begin position="38"/>
        <end position="60"/>
    </location>
</feature>
<dbReference type="Proteomes" id="UP000473525">
    <property type="component" value="Unassembled WGS sequence"/>
</dbReference>
<evidence type="ECO:0000256" key="2">
    <source>
        <dbReference type="ARBA" id="ARBA00022475"/>
    </source>
</evidence>
<dbReference type="InterPro" id="IPR017039">
    <property type="entry name" value="Virul_fac_BrkB"/>
</dbReference>
<keyword evidence="2" id="KW-1003">Cell membrane</keyword>
<feature type="transmembrane region" description="Helical" evidence="6">
    <location>
        <begin position="98"/>
        <end position="117"/>
    </location>
</feature>
<evidence type="ECO:0000313" key="7">
    <source>
        <dbReference type="EMBL" id="MVQ49961.1"/>
    </source>
</evidence>
<keyword evidence="4 6" id="KW-1133">Transmembrane helix</keyword>
<feature type="transmembrane region" description="Helical" evidence="6">
    <location>
        <begin position="198"/>
        <end position="215"/>
    </location>
</feature>
<evidence type="ECO:0000256" key="6">
    <source>
        <dbReference type="SAM" id="Phobius"/>
    </source>
</evidence>
<evidence type="ECO:0000256" key="1">
    <source>
        <dbReference type="ARBA" id="ARBA00004651"/>
    </source>
</evidence>
<organism evidence="7 8">
    <name type="scientific">Nocardioides agri</name>
    <dbReference type="NCBI Taxonomy" id="2682843"/>
    <lineage>
        <taxon>Bacteria</taxon>
        <taxon>Bacillati</taxon>
        <taxon>Actinomycetota</taxon>
        <taxon>Actinomycetes</taxon>
        <taxon>Propionibacteriales</taxon>
        <taxon>Nocardioidaceae</taxon>
        <taxon>Nocardioides</taxon>
    </lineage>
</organism>
<dbReference type="Pfam" id="PF03631">
    <property type="entry name" value="Virul_fac_BrkB"/>
    <property type="match status" value="1"/>
</dbReference>
<sequence>MTTTYRLRRDQVLDLVERVPILGRLVNEFVRIEFIDRCMLIAAQGLLALIPMLVVLAAFLPNLTEAGLDQFSSATGLAGGNQMVKADVNISEVRAQTGLVGLLITFFSATSFARAVQRMYERNWQVPHIGGVVGARRCFLWLVGWLLTLQLLSALIQFIGGDSVLLGTMRTGAQMLLASVLWLATSRLLLFGRVPWRHLVLGALLTGVLTTVYSRGSSLVMPLYVDQNAEQFGTLGVILAISTWLIGFAAVLVGSALVGRIVSEDPTVHRVVRATLAAAGPLLPARWRPSADGTAAPRPGG</sequence>
<evidence type="ECO:0000256" key="5">
    <source>
        <dbReference type="ARBA" id="ARBA00023136"/>
    </source>
</evidence>
<name>A0A6L6XRE9_9ACTN</name>
<dbReference type="EMBL" id="WSEK01000004">
    <property type="protein sequence ID" value="MVQ49961.1"/>
    <property type="molecule type" value="Genomic_DNA"/>
</dbReference>
<keyword evidence="5 6" id="KW-0472">Membrane</keyword>
<comment type="subcellular location">
    <subcellularLocation>
        <location evidence="1">Cell membrane</location>
        <topology evidence="1">Multi-pass membrane protein</topology>
    </subcellularLocation>
</comment>
<gene>
    <name evidence="7" type="ORF">GON03_12275</name>
</gene>
<evidence type="ECO:0000256" key="3">
    <source>
        <dbReference type="ARBA" id="ARBA00022692"/>
    </source>
</evidence>
<keyword evidence="8" id="KW-1185">Reference proteome</keyword>
<accession>A0A6L6XRE9</accession>
<keyword evidence="3 6" id="KW-0812">Transmembrane</keyword>
<evidence type="ECO:0000256" key="4">
    <source>
        <dbReference type="ARBA" id="ARBA00022989"/>
    </source>
</evidence>